<dbReference type="OrthoDB" id="2112547at2"/>
<evidence type="ECO:0000313" key="1">
    <source>
        <dbReference type="EMBL" id="RDV80734.1"/>
    </source>
</evidence>
<proteinExistence type="predicted"/>
<sequence>MTRQLTPFTEGENLTFPGCAREGDLLAALLYFPEDYARYFGGSVEDYKDYLLERHFFLGDVGGEFVRVVTVPFLREEFLKSGLPDTPESHLTWALKAAKNPEKLLKLKEKVGVLPGPQMEEMFSCRVVFAAFTLPVRGMSDLFYLQGKLKAKLVRQVAKKLEEALLGGLPRFRALSRNRAFGVGLAIGNALVSDGAVEDLAFVLEDRGEIAAPGFASMNGAYHVEEAHRPVWPEEFEPDAETLLTVFLPLVFGGDITTAAVAASRVGEGKLGREEAVLLLQELRGLFGKLLPEDYPYRAKALSTLVLVPSYRIEDFLEGLLDREVRLASRFPGRPTLWVIDGGRARRVK</sequence>
<gene>
    <name evidence="1" type="ORF">DXX99_10400</name>
</gene>
<dbReference type="Proteomes" id="UP000256329">
    <property type="component" value="Unassembled WGS sequence"/>
</dbReference>
<comment type="caution">
    <text evidence="1">The sequence shown here is derived from an EMBL/GenBank/DDBJ whole genome shotgun (WGS) entry which is preliminary data.</text>
</comment>
<dbReference type="RefSeq" id="WP_134643010.1">
    <property type="nucleotide sequence ID" value="NZ_QSLN01000030.1"/>
</dbReference>
<protein>
    <submittedName>
        <fullName evidence="1">Uncharacterized protein</fullName>
    </submittedName>
</protein>
<evidence type="ECO:0000313" key="2">
    <source>
        <dbReference type="Proteomes" id="UP000256329"/>
    </source>
</evidence>
<keyword evidence="2" id="KW-1185">Reference proteome</keyword>
<organism evidence="1 2">
    <name type="scientific">Ammonifex thiophilus</name>
    <dbReference type="NCBI Taxonomy" id="444093"/>
    <lineage>
        <taxon>Bacteria</taxon>
        <taxon>Bacillati</taxon>
        <taxon>Bacillota</taxon>
        <taxon>Clostridia</taxon>
        <taxon>Thermoanaerobacterales</taxon>
        <taxon>Thermoanaerobacteraceae</taxon>
        <taxon>Ammonifex</taxon>
    </lineage>
</organism>
<accession>A0A3D8P236</accession>
<reference evidence="1 2" key="1">
    <citation type="submission" date="2018-08" db="EMBL/GenBank/DDBJ databases">
        <title>Form III RuBisCO-mediated autotrophy in Thermodesulfobium bacteria.</title>
        <authorList>
            <person name="Toshchakov S.V."/>
            <person name="Kublanov I.V."/>
            <person name="Frolov E."/>
            <person name="Bonch-Osmolovskaya E.A."/>
            <person name="Tourova T.P."/>
            <person name="Chernych N.A."/>
            <person name="Lebedinsky A.V."/>
        </authorList>
    </citation>
    <scope>NUCLEOTIDE SEQUENCE [LARGE SCALE GENOMIC DNA]</scope>
    <source>
        <strain evidence="1 2">SR</strain>
    </source>
</reference>
<name>A0A3D8P236_9THEO</name>
<dbReference type="AlphaFoldDB" id="A0A3D8P236"/>
<dbReference type="EMBL" id="QSLN01000030">
    <property type="protein sequence ID" value="RDV80734.1"/>
    <property type="molecule type" value="Genomic_DNA"/>
</dbReference>